<evidence type="ECO:0000313" key="3">
    <source>
        <dbReference type="Proteomes" id="UP000249239"/>
    </source>
</evidence>
<protein>
    <submittedName>
        <fullName evidence="2">Putative OmpA-OmpF-like porin</fullName>
    </submittedName>
</protein>
<reference evidence="2 3" key="1">
    <citation type="submission" date="2018-06" db="EMBL/GenBank/DDBJ databases">
        <title>Genomic Encyclopedia of Archaeal and Bacterial Type Strains, Phase II (KMG-II): from individual species to whole genera.</title>
        <authorList>
            <person name="Goeker M."/>
        </authorList>
    </citation>
    <scope>NUCLEOTIDE SEQUENCE [LARGE SCALE GENOMIC DNA]</scope>
    <source>
        <strain evidence="2 3">DSM 6779</strain>
    </source>
</reference>
<dbReference type="AlphaFoldDB" id="A0A2W7NCD6"/>
<dbReference type="OrthoDB" id="1117162at2"/>
<evidence type="ECO:0000256" key="1">
    <source>
        <dbReference type="SAM" id="SignalP"/>
    </source>
</evidence>
<accession>A0A2W7NCD6</accession>
<evidence type="ECO:0000313" key="2">
    <source>
        <dbReference type="EMBL" id="PZX18041.1"/>
    </source>
</evidence>
<dbReference type="Proteomes" id="UP000249239">
    <property type="component" value="Unassembled WGS sequence"/>
</dbReference>
<keyword evidence="3" id="KW-1185">Reference proteome</keyword>
<feature type="signal peptide" evidence="1">
    <location>
        <begin position="1"/>
        <end position="20"/>
    </location>
</feature>
<gene>
    <name evidence="2" type="ORF">LX69_01076</name>
</gene>
<dbReference type="Pfam" id="PF16961">
    <property type="entry name" value="OmpA_like"/>
    <property type="match status" value="1"/>
</dbReference>
<feature type="chain" id="PRO_5015936046" evidence="1">
    <location>
        <begin position="21"/>
        <end position="278"/>
    </location>
</feature>
<dbReference type="InterPro" id="IPR031585">
    <property type="entry name" value="OmpA_OmpF-like"/>
</dbReference>
<organism evidence="2 3">
    <name type="scientific">Breznakibacter xylanolyticus</name>
    <dbReference type="NCBI Taxonomy" id="990"/>
    <lineage>
        <taxon>Bacteria</taxon>
        <taxon>Pseudomonadati</taxon>
        <taxon>Bacteroidota</taxon>
        <taxon>Bacteroidia</taxon>
        <taxon>Marinilabiliales</taxon>
        <taxon>Marinilabiliaceae</taxon>
        <taxon>Breznakibacter</taxon>
    </lineage>
</organism>
<keyword evidence="1" id="KW-0732">Signal</keyword>
<sequence length="278" mass="30379">MRKLISILFLALGTGSLSFAQNGFGPAAGDISVSMQLGRAESFDNLQYVRSPVNSNYYNGDYYLNTPFATTVSTSSNSLVNMIGVEAKYFVTDQIAVRLSGMGMIDLTPAQDAVPGLNLYDLVDYNTQQKLQEAGVDNVVLPSYREIESTTTHRFVANVGGDYYFSVGSQRVFPYAGAMASFNYGRHQFYAPDSDPTTAAGVELSSRFFETFGLGGSLVGGVDYYVAEGMFIGFEIKAFNYLYSVNKMMPMAGVEAYDADNHTIGILSNPMFKIGFKF</sequence>
<name>A0A2W7NCD6_9BACT</name>
<dbReference type="Gene3D" id="2.40.160.20">
    <property type="match status" value="1"/>
</dbReference>
<comment type="caution">
    <text evidence="2">The sequence shown here is derived from an EMBL/GenBank/DDBJ whole genome shotgun (WGS) entry which is preliminary data.</text>
</comment>
<proteinExistence type="predicted"/>
<dbReference type="RefSeq" id="WP_111444792.1">
    <property type="nucleotide sequence ID" value="NZ_QKZK01000007.1"/>
</dbReference>
<dbReference type="EMBL" id="QKZK01000007">
    <property type="protein sequence ID" value="PZX18041.1"/>
    <property type="molecule type" value="Genomic_DNA"/>
</dbReference>